<feature type="region of interest" description="Disordered" evidence="1">
    <location>
        <begin position="22"/>
        <end position="46"/>
    </location>
</feature>
<dbReference type="OrthoDB" id="978892at2"/>
<proteinExistence type="predicted"/>
<evidence type="ECO:0000256" key="1">
    <source>
        <dbReference type="SAM" id="MobiDB-lite"/>
    </source>
</evidence>
<comment type="caution">
    <text evidence="2">The sequence shown here is derived from an EMBL/GenBank/DDBJ whole genome shotgun (WGS) entry which is preliminary data.</text>
</comment>
<accession>A0A399SJS5</accession>
<dbReference type="AlphaFoldDB" id="A0A399SJS5"/>
<sequence>MLKNIFYAVLLGIGMAACLSQQDEDTETSNEASTQETSLEMPEEASTAAPELFNIAQGRVGAVTIGMPLEELQSNIPAGMALTDTTLLQEGMQSTAYLLRPEGQLKGLLIEQQCMNACQVWRIAVSNPDFKTAKGIAVGSKYSELQQAYAVEQITFEEGNLVALTSEQGISFMLDKSQIPANQLPRLNKENVPANTLIKTILVY</sequence>
<dbReference type="RefSeq" id="WP_119430625.1">
    <property type="nucleotide sequence ID" value="NZ_QWGE01000001.1"/>
</dbReference>
<evidence type="ECO:0000313" key="3">
    <source>
        <dbReference type="Proteomes" id="UP000266005"/>
    </source>
</evidence>
<organism evidence="2 3">
    <name type="scientific">Pontibacter oryzae</name>
    <dbReference type="NCBI Taxonomy" id="2304593"/>
    <lineage>
        <taxon>Bacteria</taxon>
        <taxon>Pseudomonadati</taxon>
        <taxon>Bacteroidota</taxon>
        <taxon>Cytophagia</taxon>
        <taxon>Cytophagales</taxon>
        <taxon>Hymenobacteraceae</taxon>
        <taxon>Pontibacter</taxon>
    </lineage>
</organism>
<evidence type="ECO:0000313" key="2">
    <source>
        <dbReference type="EMBL" id="RIJ42743.1"/>
    </source>
</evidence>
<dbReference type="EMBL" id="QWGE01000001">
    <property type="protein sequence ID" value="RIJ42743.1"/>
    <property type="molecule type" value="Genomic_DNA"/>
</dbReference>
<dbReference type="PROSITE" id="PS51257">
    <property type="entry name" value="PROKAR_LIPOPROTEIN"/>
    <property type="match status" value="1"/>
</dbReference>
<feature type="compositionally biased region" description="Polar residues" evidence="1">
    <location>
        <begin position="29"/>
        <end position="38"/>
    </location>
</feature>
<protein>
    <submittedName>
        <fullName evidence="2">Mechanosensitive ion channel protein MscS</fullName>
    </submittedName>
</protein>
<name>A0A399SJS5_9BACT</name>
<dbReference type="Proteomes" id="UP000266005">
    <property type="component" value="Unassembled WGS sequence"/>
</dbReference>
<gene>
    <name evidence="2" type="ORF">D1627_02530</name>
</gene>
<keyword evidence="3" id="KW-1185">Reference proteome</keyword>
<reference evidence="3" key="1">
    <citation type="submission" date="2018-08" db="EMBL/GenBank/DDBJ databases">
        <title>Mucilaginibacter sp. MYSH2.</title>
        <authorList>
            <person name="Seo T."/>
        </authorList>
    </citation>
    <scope>NUCLEOTIDE SEQUENCE [LARGE SCALE GENOMIC DNA]</scope>
    <source>
        <strain evidence="3">KIRAN</strain>
    </source>
</reference>